<evidence type="ECO:0000256" key="6">
    <source>
        <dbReference type="ARBA" id="ARBA00037383"/>
    </source>
</evidence>
<dbReference type="InterPro" id="IPR036986">
    <property type="entry name" value="S4_RNA-bd_sf"/>
</dbReference>
<dbReference type="PROSITE" id="PS50889">
    <property type="entry name" value="S4"/>
    <property type="match status" value="1"/>
</dbReference>
<dbReference type="InterPro" id="IPR020103">
    <property type="entry name" value="PsdUridine_synth_cat_dom_sf"/>
</dbReference>
<dbReference type="InterPro" id="IPR042092">
    <property type="entry name" value="PsdUridine_s_RsuA/RluB/E/F_cat"/>
</dbReference>
<dbReference type="STRING" id="1400863.BN873_300015"/>
<dbReference type="NCBIfam" id="NF007976">
    <property type="entry name" value="PRK10700.1"/>
    <property type="match status" value="1"/>
</dbReference>
<dbReference type="RefSeq" id="WP_053085267.1">
    <property type="nucleotide sequence ID" value="NZ_CBTJ020000037.1"/>
</dbReference>
<dbReference type="FunFam" id="3.30.70.580:FF:000009">
    <property type="entry name" value="Pseudouridine synthase"/>
    <property type="match status" value="1"/>
</dbReference>
<keyword evidence="12" id="KW-1185">Reference proteome</keyword>
<evidence type="ECO:0000256" key="9">
    <source>
        <dbReference type="SAM" id="MobiDB-lite"/>
    </source>
</evidence>
<name>W6M6Z7_9GAMM</name>
<evidence type="ECO:0000259" key="10">
    <source>
        <dbReference type="SMART" id="SM00363"/>
    </source>
</evidence>
<evidence type="ECO:0000256" key="3">
    <source>
        <dbReference type="ARBA" id="ARBA00022884"/>
    </source>
</evidence>
<dbReference type="GO" id="GO:0160139">
    <property type="term" value="F:23S rRNA pseudouridine(2605) synthase activity"/>
    <property type="evidence" value="ECO:0007669"/>
    <property type="project" value="UniProtKB-EC"/>
</dbReference>
<dbReference type="InterPro" id="IPR000748">
    <property type="entry name" value="PsdUridine_synth_RsuA/RluB/E/F"/>
</dbReference>
<dbReference type="Gene3D" id="3.10.290.10">
    <property type="entry name" value="RNA-binding S4 domain"/>
    <property type="match status" value="1"/>
</dbReference>
<comment type="function">
    <text evidence="6">Responsible for synthesis of pseudouridine from uracil-2605 in 23S ribosomal RNA.</text>
</comment>
<dbReference type="SMART" id="SM00363">
    <property type="entry name" value="S4"/>
    <property type="match status" value="1"/>
</dbReference>
<comment type="catalytic activity">
    <reaction evidence="5">
        <text>uridine(2605) in 23S rRNA = pseudouridine(2605) in 23S rRNA</text>
        <dbReference type="Rhea" id="RHEA:42520"/>
        <dbReference type="Rhea" id="RHEA-COMP:10095"/>
        <dbReference type="Rhea" id="RHEA-COMP:10096"/>
        <dbReference type="ChEBI" id="CHEBI:65314"/>
        <dbReference type="ChEBI" id="CHEBI:65315"/>
        <dbReference type="EC" id="5.4.99.22"/>
    </reaction>
</comment>
<protein>
    <recommendedName>
        <fullName evidence="8">Pseudouridine synthase</fullName>
        <ecNumber evidence="8">5.4.99.-</ecNumber>
    </recommendedName>
</protein>
<dbReference type="InterPro" id="IPR020094">
    <property type="entry name" value="TruA/RsuA/RluB/E/F_N"/>
</dbReference>
<comment type="similarity">
    <text evidence="1 8">Belongs to the pseudouridine synthase RsuA family.</text>
</comment>
<dbReference type="FunFam" id="3.30.70.1560:FF:000001">
    <property type="entry name" value="Pseudouridine synthase"/>
    <property type="match status" value="1"/>
</dbReference>
<dbReference type="EC" id="5.4.99.-" evidence="8"/>
<keyword evidence="4 8" id="KW-0413">Isomerase</keyword>
<dbReference type="AlphaFoldDB" id="W6M6Z7"/>
<reference evidence="11" key="2">
    <citation type="submission" date="2014-03" db="EMBL/GenBank/DDBJ databases">
        <title>Candidatus Competibacter-lineage genomes retrieved from metagenomes reveal functional metabolic diversity.</title>
        <authorList>
            <person name="McIlroy S.J."/>
            <person name="Albertsen M."/>
            <person name="Andresen E.K."/>
            <person name="Saunders A.M."/>
            <person name="Kristiansen R."/>
            <person name="Stokholm-Bjerregaard M."/>
            <person name="Nielsen K.L."/>
            <person name="Nielsen P.H."/>
        </authorList>
    </citation>
    <scope>NUCLEOTIDE SEQUENCE</scope>
    <source>
        <strain evidence="11">Run_A_D11</strain>
    </source>
</reference>
<dbReference type="InterPro" id="IPR050343">
    <property type="entry name" value="RsuA_PseudoU_synthase"/>
</dbReference>
<dbReference type="GO" id="GO:0003723">
    <property type="term" value="F:RNA binding"/>
    <property type="evidence" value="ECO:0007669"/>
    <property type="project" value="UniProtKB-KW"/>
</dbReference>
<evidence type="ECO:0000313" key="11">
    <source>
        <dbReference type="EMBL" id="CDI02394.1"/>
    </source>
</evidence>
<evidence type="ECO:0000256" key="5">
    <source>
        <dbReference type="ARBA" id="ARBA00036944"/>
    </source>
</evidence>
<accession>W6M6Z7</accession>
<keyword evidence="3 7" id="KW-0694">RNA-binding</keyword>
<dbReference type="PANTHER" id="PTHR47683">
    <property type="entry name" value="PSEUDOURIDINE SYNTHASE FAMILY PROTEIN-RELATED"/>
    <property type="match status" value="1"/>
</dbReference>
<evidence type="ECO:0000256" key="4">
    <source>
        <dbReference type="ARBA" id="ARBA00023235"/>
    </source>
</evidence>
<proteinExistence type="inferred from homology"/>
<dbReference type="InterPro" id="IPR006145">
    <property type="entry name" value="PsdUridine_synth_RsuA/RluA"/>
</dbReference>
<dbReference type="FunFam" id="3.10.290.10:FF:000003">
    <property type="entry name" value="Pseudouridine synthase"/>
    <property type="match status" value="1"/>
</dbReference>
<dbReference type="OrthoDB" id="9807213at2"/>
<feature type="compositionally biased region" description="Basic and acidic residues" evidence="9">
    <location>
        <begin position="316"/>
        <end position="326"/>
    </location>
</feature>
<reference evidence="11" key="1">
    <citation type="submission" date="2013-07" db="EMBL/GenBank/DDBJ databases">
        <authorList>
            <person name="McIlroy S."/>
        </authorList>
    </citation>
    <scope>NUCLEOTIDE SEQUENCE [LARGE SCALE GENOMIC DNA]</scope>
    <source>
        <strain evidence="11">Run_A_D11</strain>
    </source>
</reference>
<dbReference type="CDD" id="cd02556">
    <property type="entry name" value="PseudoU_synth_RluB"/>
    <property type="match status" value="1"/>
</dbReference>
<dbReference type="InterPro" id="IPR002942">
    <property type="entry name" value="S4_RNA-bd"/>
</dbReference>
<comment type="caution">
    <text evidence="11">The sequence shown here is derived from an EMBL/GenBank/DDBJ whole genome shotgun (WGS) entry which is preliminary data.</text>
</comment>
<dbReference type="NCBIfam" id="TIGR00093">
    <property type="entry name" value="pseudouridine synthase"/>
    <property type="match status" value="1"/>
</dbReference>
<gene>
    <name evidence="11" type="ORF">BN873_300015</name>
</gene>
<evidence type="ECO:0000313" key="12">
    <source>
        <dbReference type="Proteomes" id="UP000035760"/>
    </source>
</evidence>
<dbReference type="Pfam" id="PF01479">
    <property type="entry name" value="S4"/>
    <property type="match status" value="1"/>
</dbReference>
<dbReference type="PROSITE" id="PS01149">
    <property type="entry name" value="PSI_RSU"/>
    <property type="match status" value="1"/>
</dbReference>
<dbReference type="Gene3D" id="3.30.70.580">
    <property type="entry name" value="Pseudouridine synthase I, catalytic domain, N-terminal subdomain"/>
    <property type="match status" value="1"/>
</dbReference>
<dbReference type="GO" id="GO:0005829">
    <property type="term" value="C:cytosol"/>
    <property type="evidence" value="ECO:0007669"/>
    <property type="project" value="UniProtKB-ARBA"/>
</dbReference>
<organism evidence="11 12">
    <name type="scientific">Candidatus Competibacter denitrificans Run_A_D11</name>
    <dbReference type="NCBI Taxonomy" id="1400863"/>
    <lineage>
        <taxon>Bacteria</taxon>
        <taxon>Pseudomonadati</taxon>
        <taxon>Pseudomonadota</taxon>
        <taxon>Gammaproteobacteria</taxon>
        <taxon>Candidatus Competibacteraceae</taxon>
        <taxon>Candidatus Competibacter</taxon>
    </lineage>
</organism>
<feature type="domain" description="RNA-binding S4" evidence="10">
    <location>
        <begin position="3"/>
        <end position="71"/>
    </location>
</feature>
<dbReference type="SUPFAM" id="SSF55174">
    <property type="entry name" value="Alpha-L RNA-binding motif"/>
    <property type="match status" value="1"/>
</dbReference>
<dbReference type="EMBL" id="CBTJ020000037">
    <property type="protein sequence ID" value="CDI02394.1"/>
    <property type="molecule type" value="Genomic_DNA"/>
</dbReference>
<dbReference type="Gene3D" id="3.30.70.1560">
    <property type="entry name" value="Alpha-L RNA-binding motif"/>
    <property type="match status" value="1"/>
</dbReference>
<evidence type="ECO:0000256" key="7">
    <source>
        <dbReference type="PROSITE-ProRule" id="PRU00182"/>
    </source>
</evidence>
<dbReference type="GO" id="GO:0000455">
    <property type="term" value="P:enzyme-directed rRNA pseudouridine synthesis"/>
    <property type="evidence" value="ECO:0007669"/>
    <property type="project" value="UniProtKB-ARBA"/>
</dbReference>
<dbReference type="InterPro" id="IPR018496">
    <property type="entry name" value="PsdUridine_synth_RsuA/RluB_CS"/>
</dbReference>
<dbReference type="CDD" id="cd00165">
    <property type="entry name" value="S4"/>
    <property type="match status" value="1"/>
</dbReference>
<evidence type="ECO:0000256" key="1">
    <source>
        <dbReference type="ARBA" id="ARBA00008348"/>
    </source>
</evidence>
<sequence length="362" mass="40448">MTERLQKFLASAGFGSRRQIEEWVRQGRITVNGALAHLGVQVSEVDKIQIDGKPVRSHTDRQNRRVLAYYKPVGEITARRDPEGRPTVFDRLPPLRAGRWIAVGRLDLNTQGLLLLTTDGELANRLMHPSAQIEREYAVRVLGGVAPEVLLRLAEGVPLEDGPARFDDIREAGGEGANRWYHVILREGRNREVRRLWESQGVTVSRLIRVRYGPVVLRRGLHPGRWDELNLTQIRELLMAAGCPLEEPPAAATPLQRPTFKRPGTPKSNRFHGDPRPTASAPIRSPNRREAVEPAHGSQRNTPETRQSRSNTPQRTEPRAGSRSRDAANPWTTRLGRPDGGGTQTTSPPRRPLNPGRAKAGR</sequence>
<evidence type="ECO:0000256" key="2">
    <source>
        <dbReference type="ARBA" id="ARBA00022552"/>
    </source>
</evidence>
<dbReference type="PANTHER" id="PTHR47683:SF3">
    <property type="entry name" value="RIBOSOMAL LARGE SUBUNIT PSEUDOURIDINE SYNTHASE B"/>
    <property type="match status" value="1"/>
</dbReference>
<evidence type="ECO:0000256" key="8">
    <source>
        <dbReference type="RuleBase" id="RU003887"/>
    </source>
</evidence>
<dbReference type="Proteomes" id="UP000035760">
    <property type="component" value="Unassembled WGS sequence"/>
</dbReference>
<feature type="compositionally biased region" description="Polar residues" evidence="9">
    <location>
        <begin position="298"/>
        <end position="315"/>
    </location>
</feature>
<keyword evidence="2" id="KW-0698">rRNA processing</keyword>
<feature type="region of interest" description="Disordered" evidence="9">
    <location>
        <begin position="247"/>
        <end position="362"/>
    </location>
</feature>
<dbReference type="SUPFAM" id="SSF55120">
    <property type="entry name" value="Pseudouridine synthase"/>
    <property type="match status" value="1"/>
</dbReference>
<dbReference type="Pfam" id="PF00849">
    <property type="entry name" value="PseudoU_synth_2"/>
    <property type="match status" value="1"/>
</dbReference>